<protein>
    <submittedName>
        <fullName evidence="1">Uncharacterized protein</fullName>
    </submittedName>
</protein>
<dbReference type="Proteomes" id="UP000075666">
    <property type="component" value="Unassembled WGS sequence"/>
</dbReference>
<keyword evidence="2" id="KW-1185">Reference proteome</keyword>
<dbReference type="GeneID" id="62497838"/>
<reference evidence="1 2" key="1">
    <citation type="submission" date="2016-01" db="EMBL/GenBank/DDBJ databases">
        <title>Genome Sequences of Twelve Sporeforming Bacillus Species Isolated from Foods.</title>
        <authorList>
            <person name="Berendsen E.M."/>
            <person name="Wells-Bennik M.H."/>
            <person name="Krawcyk A.O."/>
            <person name="De Jong A."/>
            <person name="Holsappel S."/>
            <person name="Eijlander R.T."/>
            <person name="Kuipers O.P."/>
        </authorList>
    </citation>
    <scope>NUCLEOTIDE SEQUENCE [LARGE SCALE GENOMIC DNA]</scope>
    <source>
        <strain evidence="1 2">B4102</strain>
    </source>
</reference>
<name>A0A150L0A5_9BACI</name>
<proteinExistence type="predicted"/>
<evidence type="ECO:0000313" key="1">
    <source>
        <dbReference type="EMBL" id="KYD05519.1"/>
    </source>
</evidence>
<organism evidence="1 2">
    <name type="scientific">Heyndrickxia sporothermodurans</name>
    <dbReference type="NCBI Taxonomy" id="46224"/>
    <lineage>
        <taxon>Bacteria</taxon>
        <taxon>Bacillati</taxon>
        <taxon>Bacillota</taxon>
        <taxon>Bacilli</taxon>
        <taxon>Bacillales</taxon>
        <taxon>Bacillaceae</taxon>
        <taxon>Heyndrickxia</taxon>
    </lineage>
</organism>
<gene>
    <name evidence="1" type="ORF">B4102_3243</name>
</gene>
<dbReference type="AlphaFoldDB" id="A0A150L0A5"/>
<accession>A0A150L0A5</accession>
<dbReference type="STRING" id="46224.B4102_3243"/>
<dbReference type="RefSeq" id="WP_066231885.1">
    <property type="nucleotide sequence ID" value="NZ_JABWTQ010000142.1"/>
</dbReference>
<dbReference type="PATRIC" id="fig|46224.3.peg.3220"/>
<dbReference type="EMBL" id="LQYN01000056">
    <property type="protein sequence ID" value="KYD05519.1"/>
    <property type="molecule type" value="Genomic_DNA"/>
</dbReference>
<dbReference type="OrthoDB" id="2922473at2"/>
<comment type="caution">
    <text evidence="1">The sequence shown here is derived from an EMBL/GenBank/DDBJ whole genome shotgun (WGS) entry which is preliminary data.</text>
</comment>
<sequence>MSDLQTKLGGGMNILQDSLQQGKQKLQTAQEISQLKKLVQENMTKRAELILQLGESVYRLHREGEIIQSEFSDITQSIVALDKMIFNAQKSIELQSKKNQIAHKCQCGASISENDKFCGVCGTKVEIQSEVDLGSTIVCQSCEEEIPETSSFCKCCGMKVAI</sequence>
<dbReference type="InterPro" id="IPR025874">
    <property type="entry name" value="DZR"/>
</dbReference>
<dbReference type="Pfam" id="PF12773">
    <property type="entry name" value="DZR"/>
    <property type="match status" value="1"/>
</dbReference>
<evidence type="ECO:0000313" key="2">
    <source>
        <dbReference type="Proteomes" id="UP000075666"/>
    </source>
</evidence>